<keyword evidence="4 5" id="KW-0143">Chaperone</keyword>
<gene>
    <name evidence="5 8" type="primary">rimM</name>
    <name evidence="8" type="ORF">SAMEA4412665_01553</name>
</gene>
<keyword evidence="2 5" id="KW-0690">Ribosome biogenesis</keyword>
<dbReference type="EMBL" id="LT906441">
    <property type="protein sequence ID" value="SNV37627.1"/>
    <property type="molecule type" value="Genomic_DNA"/>
</dbReference>
<dbReference type="InterPro" id="IPR056792">
    <property type="entry name" value="PRC_RimM"/>
</dbReference>
<comment type="subunit">
    <text evidence="5">Binds ribosomal protein uS19.</text>
</comment>
<dbReference type="Pfam" id="PF24986">
    <property type="entry name" value="PRC_RimM"/>
    <property type="match status" value="1"/>
</dbReference>
<dbReference type="HAMAP" id="MF_00014">
    <property type="entry name" value="Ribosome_mat_RimM"/>
    <property type="match status" value="1"/>
</dbReference>
<comment type="function">
    <text evidence="5">An accessory protein needed during the final step in the assembly of 30S ribosomal subunit, possibly for assembly of the head region. Essential for efficient processing of 16S rRNA. May be needed both before and after RbfA during the maturation of 16S rRNA. It has affinity for free ribosomal 30S subunits but not for 70S ribosomes.</text>
</comment>
<feature type="domain" description="Ribosome maturation factor RimM PRC barrel" evidence="7">
    <location>
        <begin position="100"/>
        <end position="165"/>
    </location>
</feature>
<dbReference type="PANTHER" id="PTHR33692:SF1">
    <property type="entry name" value="RIBOSOME MATURATION FACTOR RIMM"/>
    <property type="match status" value="1"/>
</dbReference>
<name>A0A239WT35_9ACTN</name>
<dbReference type="InterPro" id="IPR002676">
    <property type="entry name" value="RimM_N"/>
</dbReference>
<dbReference type="NCBIfam" id="TIGR02273">
    <property type="entry name" value="16S_RimM"/>
    <property type="match status" value="1"/>
</dbReference>
<dbReference type="KEGG" id="cgrn:4412665_01553"/>
<dbReference type="AlphaFoldDB" id="A0A239WT35"/>
<evidence type="ECO:0000256" key="4">
    <source>
        <dbReference type="ARBA" id="ARBA00023186"/>
    </source>
</evidence>
<dbReference type="GO" id="GO:0006364">
    <property type="term" value="P:rRNA processing"/>
    <property type="evidence" value="ECO:0007669"/>
    <property type="project" value="UniProtKB-UniRule"/>
</dbReference>
<comment type="similarity">
    <text evidence="5">Belongs to the RimM family.</text>
</comment>
<comment type="domain">
    <text evidence="5">The PRC barrel domain binds ribosomal protein uS19.</text>
</comment>
<dbReference type="SUPFAM" id="SSF50346">
    <property type="entry name" value="PRC-barrel domain"/>
    <property type="match status" value="1"/>
</dbReference>
<dbReference type="RefSeq" id="WP_021104697.1">
    <property type="nucleotide sequence ID" value="NZ_CALTUW010000008.1"/>
</dbReference>
<dbReference type="PANTHER" id="PTHR33692">
    <property type="entry name" value="RIBOSOME MATURATION FACTOR RIMM"/>
    <property type="match status" value="1"/>
</dbReference>
<protein>
    <recommendedName>
        <fullName evidence="5">Ribosome maturation factor RimM</fullName>
    </recommendedName>
</protein>
<evidence type="ECO:0000256" key="1">
    <source>
        <dbReference type="ARBA" id="ARBA00022490"/>
    </source>
</evidence>
<keyword evidence="1 5" id="KW-0963">Cytoplasm</keyword>
<dbReference type="eggNOG" id="COG0806">
    <property type="taxonomic scope" value="Bacteria"/>
</dbReference>
<dbReference type="InterPro" id="IPR009000">
    <property type="entry name" value="Transl_B-barrel_sf"/>
</dbReference>
<dbReference type="GO" id="GO:0005737">
    <property type="term" value="C:cytoplasm"/>
    <property type="evidence" value="ECO:0007669"/>
    <property type="project" value="UniProtKB-SubCell"/>
</dbReference>
<dbReference type="GO" id="GO:0042274">
    <property type="term" value="P:ribosomal small subunit biogenesis"/>
    <property type="evidence" value="ECO:0007669"/>
    <property type="project" value="UniProtKB-UniRule"/>
</dbReference>
<dbReference type="GO" id="GO:0005840">
    <property type="term" value="C:ribosome"/>
    <property type="evidence" value="ECO:0007669"/>
    <property type="project" value="InterPro"/>
</dbReference>
<dbReference type="InterPro" id="IPR036976">
    <property type="entry name" value="RimM_N_sf"/>
</dbReference>
<dbReference type="Pfam" id="PF01782">
    <property type="entry name" value="RimM"/>
    <property type="match status" value="1"/>
</dbReference>
<organism evidence="8 9">
    <name type="scientific">Cutibacterium granulosum</name>
    <dbReference type="NCBI Taxonomy" id="33011"/>
    <lineage>
        <taxon>Bacteria</taxon>
        <taxon>Bacillati</taxon>
        <taxon>Actinomycetota</taxon>
        <taxon>Actinomycetes</taxon>
        <taxon>Propionibacteriales</taxon>
        <taxon>Propionibacteriaceae</taxon>
        <taxon>Cutibacterium</taxon>
    </lineage>
</organism>
<evidence type="ECO:0000313" key="8">
    <source>
        <dbReference type="EMBL" id="SNV37627.1"/>
    </source>
</evidence>
<evidence type="ECO:0000256" key="5">
    <source>
        <dbReference type="HAMAP-Rule" id="MF_00014"/>
    </source>
</evidence>
<accession>A0A239WT35</accession>
<evidence type="ECO:0000256" key="3">
    <source>
        <dbReference type="ARBA" id="ARBA00022552"/>
    </source>
</evidence>
<feature type="domain" description="RimM N-terminal" evidence="6">
    <location>
        <begin position="8"/>
        <end position="84"/>
    </location>
</feature>
<dbReference type="InterPro" id="IPR011961">
    <property type="entry name" value="RimM"/>
</dbReference>
<dbReference type="Gene3D" id="2.30.30.240">
    <property type="entry name" value="PRC-barrel domain"/>
    <property type="match status" value="1"/>
</dbReference>
<dbReference type="SUPFAM" id="SSF50447">
    <property type="entry name" value="Translation proteins"/>
    <property type="match status" value="1"/>
</dbReference>
<dbReference type="InterPro" id="IPR011033">
    <property type="entry name" value="PRC_barrel-like_sf"/>
</dbReference>
<keyword evidence="3 5" id="KW-0698">rRNA processing</keyword>
<proteinExistence type="inferred from homology"/>
<dbReference type="GO" id="GO:0043022">
    <property type="term" value="F:ribosome binding"/>
    <property type="evidence" value="ECO:0007669"/>
    <property type="project" value="InterPro"/>
</dbReference>
<reference evidence="8 9" key="1">
    <citation type="submission" date="2017-06" db="EMBL/GenBank/DDBJ databases">
        <authorList>
            <consortium name="Pathogen Informatics"/>
        </authorList>
    </citation>
    <scope>NUCLEOTIDE SEQUENCE [LARGE SCALE GENOMIC DNA]</scope>
    <source>
        <strain evidence="8 9">NCTC11865</strain>
    </source>
</reference>
<comment type="subcellular location">
    <subcellularLocation>
        <location evidence="5">Cytoplasm</location>
    </subcellularLocation>
</comment>
<evidence type="ECO:0000313" key="9">
    <source>
        <dbReference type="Proteomes" id="UP000215332"/>
    </source>
</evidence>
<sequence>MDHQEVLIGTVGRANGLRGDVVVRVRTDEPEMRFAVGAHVRLADRDLTVSRSRWFKGSLVVGFAEVTDRTAAERLRGAELFVDVDPDESPDDPDEYYDRQLRGLCALDPAGGRLGQVTDVLHLPAQDLLVIEANGGEHLVPFVGDLVPEVDLDQGTLTIAEPGGLLDDQAEEAR</sequence>
<dbReference type="Proteomes" id="UP000215332">
    <property type="component" value="Chromosome 1"/>
</dbReference>
<evidence type="ECO:0000259" key="6">
    <source>
        <dbReference type="Pfam" id="PF01782"/>
    </source>
</evidence>
<dbReference type="Gene3D" id="2.40.30.60">
    <property type="entry name" value="RimM"/>
    <property type="match status" value="1"/>
</dbReference>
<evidence type="ECO:0000259" key="7">
    <source>
        <dbReference type="Pfam" id="PF24986"/>
    </source>
</evidence>
<evidence type="ECO:0000256" key="2">
    <source>
        <dbReference type="ARBA" id="ARBA00022517"/>
    </source>
</evidence>